<dbReference type="InterPro" id="IPR017880">
    <property type="entry name" value="KilA_N"/>
</dbReference>
<dbReference type="Pfam" id="PF04383">
    <property type="entry name" value="KilA-N"/>
    <property type="match status" value="1"/>
</dbReference>
<dbReference type="AlphaFoldDB" id="A0A3E4Z707"/>
<organism evidence="2 3">
    <name type="scientific">Phocaeicola plebeius</name>
    <dbReference type="NCBI Taxonomy" id="310297"/>
    <lineage>
        <taxon>Bacteria</taxon>
        <taxon>Pseudomonadati</taxon>
        <taxon>Bacteroidota</taxon>
        <taxon>Bacteroidia</taxon>
        <taxon>Bacteroidales</taxon>
        <taxon>Bacteroidaceae</taxon>
        <taxon>Phocaeicola</taxon>
    </lineage>
</organism>
<dbReference type="Pfam" id="PF03374">
    <property type="entry name" value="ANT"/>
    <property type="match status" value="1"/>
</dbReference>
<evidence type="ECO:0000313" key="2">
    <source>
        <dbReference type="EMBL" id="RGM90307.1"/>
    </source>
</evidence>
<sequence length="334" mass="38098">MFNMATNQIFQYNGTPITFQIGGTLMVNATQMAKPFGKQPIFWLNNQSTKEFLAQLSELRNLSSADLVRVTKGGNDKKLQGTWMHEDVALEFARWLSPAFAIWCNDRIKELLMNGTVSTGTTQTDYTCNENAHGSVDNLSGLLTEIEEELSESISMLQHKKDRISYLKYRLEREETLSEGTAQSQFEQRISRLEQMIQNYLSGDNGSVTPVNKNPETTTHPFYAKKDIPCYTVSEIRTRFRDAMLVRQMARTMSRENGIVVRTARLFDFLRREGWLLSTPECYNAPSEESTKRGLILAAHSSATGSGVKYYTPYITREGYEFFSRIIMQKGGYL</sequence>
<comment type="caution">
    <text evidence="2">The sequence shown here is derived from an EMBL/GenBank/DDBJ whole genome shotgun (WGS) entry which is preliminary data.</text>
</comment>
<proteinExistence type="predicted"/>
<accession>A0A3E4Z707</accession>
<dbReference type="GO" id="GO:0003677">
    <property type="term" value="F:DNA binding"/>
    <property type="evidence" value="ECO:0007669"/>
    <property type="project" value="InterPro"/>
</dbReference>
<name>A0A3E4Z707_9BACT</name>
<gene>
    <name evidence="2" type="ORF">DXB87_10425</name>
</gene>
<dbReference type="SMART" id="SM01252">
    <property type="entry name" value="KilA-N"/>
    <property type="match status" value="1"/>
</dbReference>
<feature type="domain" description="KilA-N" evidence="1">
    <location>
        <begin position="6"/>
        <end position="111"/>
    </location>
</feature>
<reference evidence="2 3" key="1">
    <citation type="submission" date="2018-08" db="EMBL/GenBank/DDBJ databases">
        <title>A genome reference for cultivated species of the human gut microbiota.</title>
        <authorList>
            <person name="Zou Y."/>
            <person name="Xue W."/>
            <person name="Luo G."/>
        </authorList>
    </citation>
    <scope>NUCLEOTIDE SEQUENCE [LARGE SCALE GENOMIC DNA]</scope>
    <source>
        <strain evidence="2 3">OM06-2</strain>
    </source>
</reference>
<dbReference type="InterPro" id="IPR036887">
    <property type="entry name" value="HTH_APSES_sf"/>
</dbReference>
<dbReference type="PROSITE" id="PS51301">
    <property type="entry name" value="KILA_N"/>
    <property type="match status" value="1"/>
</dbReference>
<dbReference type="SUPFAM" id="SSF54616">
    <property type="entry name" value="DNA-binding domain of Mlu1-box binding protein MBP1"/>
    <property type="match status" value="1"/>
</dbReference>
<dbReference type="Proteomes" id="UP000260814">
    <property type="component" value="Unassembled WGS sequence"/>
</dbReference>
<dbReference type="InterPro" id="IPR005039">
    <property type="entry name" value="Ant_C"/>
</dbReference>
<evidence type="ECO:0000259" key="1">
    <source>
        <dbReference type="PROSITE" id="PS51301"/>
    </source>
</evidence>
<evidence type="ECO:0000313" key="3">
    <source>
        <dbReference type="Proteomes" id="UP000260814"/>
    </source>
</evidence>
<dbReference type="InterPro" id="IPR018004">
    <property type="entry name" value="KilA/APSES_HTH"/>
</dbReference>
<dbReference type="EMBL" id="QSTW01000013">
    <property type="protein sequence ID" value="RGM90307.1"/>
    <property type="molecule type" value="Genomic_DNA"/>
</dbReference>
<protein>
    <recommendedName>
        <fullName evidence="1">KilA-N domain-containing protein</fullName>
    </recommendedName>
</protein>